<gene>
    <name evidence="8" type="ORF">ONE63_004585</name>
</gene>
<proteinExistence type="inferred from homology"/>
<dbReference type="InterPro" id="IPR016024">
    <property type="entry name" value="ARM-type_fold"/>
</dbReference>
<dbReference type="GO" id="GO:0007051">
    <property type="term" value="P:spindle organization"/>
    <property type="evidence" value="ECO:0007669"/>
    <property type="project" value="InterPro"/>
</dbReference>
<dbReference type="GO" id="GO:0005856">
    <property type="term" value="C:cytoskeleton"/>
    <property type="evidence" value="ECO:0007669"/>
    <property type="project" value="UniProtKB-SubCell"/>
</dbReference>
<name>A0AAV7X461_9NEOP</name>
<dbReference type="GO" id="GO:0061863">
    <property type="term" value="F:microtubule plus end polymerase"/>
    <property type="evidence" value="ECO:0007669"/>
    <property type="project" value="InterPro"/>
</dbReference>
<evidence type="ECO:0000256" key="2">
    <source>
        <dbReference type="ARBA" id="ARBA00022490"/>
    </source>
</evidence>
<keyword evidence="4" id="KW-0206">Cytoskeleton</keyword>
<dbReference type="PROSITE" id="PS50077">
    <property type="entry name" value="HEAT_REPEAT"/>
    <property type="match status" value="1"/>
</dbReference>
<comment type="similarity">
    <text evidence="5">Belongs to the TOG/XMAP215 family.</text>
</comment>
<sequence length="171" mass="19243">MTYLVDRMAGDFRPYLQTVLPPIIDRLGDSKDMVRNKAQLLLMKILERDVVTAQQLFDKLTPAFAHKNGRIREEVLTTLVTTINEHGVQSLLVSRLIPSIVKSLSDPMSTVRDAAFNTLVEIYRHVGERLRQDLNKKHPVPPSKLPALMSRFDEIREEGGLLPSALSGDGE</sequence>
<dbReference type="InterPro" id="IPR034085">
    <property type="entry name" value="TOG"/>
</dbReference>
<dbReference type="InterPro" id="IPR021133">
    <property type="entry name" value="HEAT_type_2"/>
</dbReference>
<dbReference type="InterPro" id="IPR011989">
    <property type="entry name" value="ARM-like"/>
</dbReference>
<dbReference type="SMART" id="SM01349">
    <property type="entry name" value="TOG"/>
    <property type="match status" value="1"/>
</dbReference>
<evidence type="ECO:0000256" key="6">
    <source>
        <dbReference type="PROSITE-ProRule" id="PRU00103"/>
    </source>
</evidence>
<feature type="domain" description="TOG" evidence="7">
    <location>
        <begin position="2"/>
        <end position="161"/>
    </location>
</feature>
<evidence type="ECO:0000313" key="9">
    <source>
        <dbReference type="Proteomes" id="UP001075354"/>
    </source>
</evidence>
<evidence type="ECO:0000256" key="1">
    <source>
        <dbReference type="ARBA" id="ARBA00004245"/>
    </source>
</evidence>
<dbReference type="GO" id="GO:0030951">
    <property type="term" value="P:establishment or maintenance of microtubule cytoskeleton polarity"/>
    <property type="evidence" value="ECO:0007669"/>
    <property type="project" value="InterPro"/>
</dbReference>
<dbReference type="SUPFAM" id="SSF48371">
    <property type="entry name" value="ARM repeat"/>
    <property type="match status" value="1"/>
</dbReference>
<keyword evidence="9" id="KW-1185">Reference proteome</keyword>
<dbReference type="Proteomes" id="UP001075354">
    <property type="component" value="Chromosome 16"/>
</dbReference>
<dbReference type="Gene3D" id="1.25.10.10">
    <property type="entry name" value="Leucine-rich Repeat Variant"/>
    <property type="match status" value="1"/>
</dbReference>
<dbReference type="InterPro" id="IPR024395">
    <property type="entry name" value="CLASP_N_dom"/>
</dbReference>
<comment type="caution">
    <text evidence="8">The sequence shown here is derived from an EMBL/GenBank/DDBJ whole genome shotgun (WGS) entry which is preliminary data.</text>
</comment>
<organism evidence="8 9">
    <name type="scientific">Megalurothrips usitatus</name>
    <name type="common">bean blossom thrips</name>
    <dbReference type="NCBI Taxonomy" id="439358"/>
    <lineage>
        <taxon>Eukaryota</taxon>
        <taxon>Metazoa</taxon>
        <taxon>Ecdysozoa</taxon>
        <taxon>Arthropoda</taxon>
        <taxon>Hexapoda</taxon>
        <taxon>Insecta</taxon>
        <taxon>Pterygota</taxon>
        <taxon>Neoptera</taxon>
        <taxon>Paraneoptera</taxon>
        <taxon>Thysanoptera</taxon>
        <taxon>Terebrantia</taxon>
        <taxon>Thripoidea</taxon>
        <taxon>Thripidae</taxon>
        <taxon>Megalurothrips</taxon>
    </lineage>
</organism>
<dbReference type="PANTHER" id="PTHR12609">
    <property type="entry name" value="MICROTUBULE ASSOCIATED PROTEIN XMAP215"/>
    <property type="match status" value="1"/>
</dbReference>
<dbReference type="AlphaFoldDB" id="A0AAV7X461"/>
<dbReference type="GO" id="GO:0051010">
    <property type="term" value="F:microtubule plus-end binding"/>
    <property type="evidence" value="ECO:0007669"/>
    <property type="project" value="InterPro"/>
</dbReference>
<dbReference type="GO" id="GO:0046785">
    <property type="term" value="P:microtubule polymerization"/>
    <property type="evidence" value="ECO:0007669"/>
    <property type="project" value="InterPro"/>
</dbReference>
<evidence type="ECO:0000259" key="7">
    <source>
        <dbReference type="SMART" id="SM01349"/>
    </source>
</evidence>
<keyword evidence="2" id="KW-0963">Cytoplasm</keyword>
<protein>
    <recommendedName>
        <fullName evidence="7">TOG domain-containing protein</fullName>
    </recommendedName>
</protein>
<evidence type="ECO:0000313" key="8">
    <source>
        <dbReference type="EMBL" id="KAJ1519286.1"/>
    </source>
</evidence>
<evidence type="ECO:0000256" key="5">
    <source>
        <dbReference type="ARBA" id="ARBA00025722"/>
    </source>
</evidence>
<accession>A0AAV7X461</accession>
<comment type="subcellular location">
    <subcellularLocation>
        <location evidence="1">Cytoplasm</location>
        <location evidence="1">Cytoskeleton</location>
    </subcellularLocation>
</comment>
<evidence type="ECO:0000256" key="3">
    <source>
        <dbReference type="ARBA" id="ARBA00022737"/>
    </source>
</evidence>
<dbReference type="EMBL" id="JAPTSV010000016">
    <property type="protein sequence ID" value="KAJ1519286.1"/>
    <property type="molecule type" value="Genomic_DNA"/>
</dbReference>
<keyword evidence="3" id="KW-0677">Repeat</keyword>
<feature type="repeat" description="HEAT" evidence="6">
    <location>
        <begin position="96"/>
        <end position="134"/>
    </location>
</feature>
<dbReference type="InterPro" id="IPR045110">
    <property type="entry name" value="XMAP215"/>
</dbReference>
<dbReference type="Pfam" id="PF12348">
    <property type="entry name" value="CLASP_N"/>
    <property type="match status" value="1"/>
</dbReference>
<evidence type="ECO:0000256" key="4">
    <source>
        <dbReference type="ARBA" id="ARBA00023212"/>
    </source>
</evidence>
<reference evidence="8" key="1">
    <citation type="submission" date="2022-12" db="EMBL/GenBank/DDBJ databases">
        <title>Chromosome-level genome assembly of the bean flower thrips Megalurothrips usitatus.</title>
        <authorList>
            <person name="Ma L."/>
            <person name="Liu Q."/>
            <person name="Li H."/>
            <person name="Cai W."/>
        </authorList>
    </citation>
    <scope>NUCLEOTIDE SEQUENCE</scope>
    <source>
        <strain evidence="8">Cailab_2022a</strain>
    </source>
</reference>